<dbReference type="SUPFAM" id="SSF50729">
    <property type="entry name" value="PH domain-like"/>
    <property type="match status" value="1"/>
</dbReference>
<dbReference type="InterPro" id="IPR050729">
    <property type="entry name" value="Rho-GAP"/>
</dbReference>
<keyword evidence="1 3" id="KW-0728">SH3 domain</keyword>
<dbReference type="InterPro" id="IPR001202">
    <property type="entry name" value="WW_dom"/>
</dbReference>
<dbReference type="CDD" id="cd12069">
    <property type="entry name" value="SH3_ARHGAP27"/>
    <property type="match status" value="1"/>
</dbReference>
<evidence type="ECO:0000256" key="2">
    <source>
        <dbReference type="ARBA" id="ARBA00022468"/>
    </source>
</evidence>
<dbReference type="InterPro" id="IPR036020">
    <property type="entry name" value="WW_dom_sf"/>
</dbReference>
<dbReference type="SUPFAM" id="SSF51045">
    <property type="entry name" value="WW domain"/>
    <property type="match status" value="2"/>
</dbReference>
<dbReference type="PROSITE" id="PS50020">
    <property type="entry name" value="WW_DOMAIN_2"/>
    <property type="match status" value="2"/>
</dbReference>
<evidence type="ECO:0000313" key="8">
    <source>
        <dbReference type="Proteomes" id="UP000472273"/>
    </source>
</evidence>
<feature type="domain" description="WW" evidence="5">
    <location>
        <begin position="267"/>
        <end position="295"/>
    </location>
</feature>
<dbReference type="CDD" id="cd04403">
    <property type="entry name" value="RhoGAP_ARHGAP27_15_12_9"/>
    <property type="match status" value="1"/>
</dbReference>
<evidence type="ECO:0000313" key="7">
    <source>
        <dbReference type="Ensembl" id="ENSPTXP00000024650.1"/>
    </source>
</evidence>
<feature type="domain" description="SH3" evidence="4">
    <location>
        <begin position="7"/>
        <end position="70"/>
    </location>
</feature>
<dbReference type="SMART" id="SM00326">
    <property type="entry name" value="SH3"/>
    <property type="match status" value="1"/>
</dbReference>
<dbReference type="SMART" id="SM00456">
    <property type="entry name" value="WW"/>
    <property type="match status" value="2"/>
</dbReference>
<dbReference type="SUPFAM" id="SSF48350">
    <property type="entry name" value="GTPase activation domain, GAP"/>
    <property type="match status" value="1"/>
</dbReference>
<dbReference type="SUPFAM" id="SSF50044">
    <property type="entry name" value="SH3-domain"/>
    <property type="match status" value="1"/>
</dbReference>
<dbReference type="PROSITE" id="PS50238">
    <property type="entry name" value="RHOGAP"/>
    <property type="match status" value="1"/>
</dbReference>
<evidence type="ECO:0000259" key="4">
    <source>
        <dbReference type="PROSITE" id="PS50002"/>
    </source>
</evidence>
<dbReference type="SMART" id="SM00324">
    <property type="entry name" value="RhoGAP"/>
    <property type="match status" value="1"/>
</dbReference>
<dbReference type="InterPro" id="IPR000198">
    <property type="entry name" value="RhoGAP_dom"/>
</dbReference>
<dbReference type="InterPro" id="IPR008936">
    <property type="entry name" value="Rho_GTPase_activation_prot"/>
</dbReference>
<dbReference type="Pfam" id="PF00620">
    <property type="entry name" value="RhoGAP"/>
    <property type="match status" value="1"/>
</dbReference>
<feature type="domain" description="WW" evidence="5">
    <location>
        <begin position="318"/>
        <end position="346"/>
    </location>
</feature>
<dbReference type="Proteomes" id="UP000472273">
    <property type="component" value="Unplaced"/>
</dbReference>
<dbReference type="Ensembl" id="ENSPTXT00000025413.1">
    <property type="protein sequence ID" value="ENSPTXP00000024650.1"/>
    <property type="gene ID" value="ENSPTXG00000017170.1"/>
</dbReference>
<dbReference type="Gene3D" id="2.30.30.40">
    <property type="entry name" value="SH3 Domains"/>
    <property type="match status" value="1"/>
</dbReference>
<dbReference type="GO" id="GO:0005737">
    <property type="term" value="C:cytoplasm"/>
    <property type="evidence" value="ECO:0007669"/>
    <property type="project" value="TreeGrafter"/>
</dbReference>
<dbReference type="InterPro" id="IPR001452">
    <property type="entry name" value="SH3_domain"/>
</dbReference>
<dbReference type="FunFam" id="1.10.555.10:FF:000003">
    <property type="entry name" value="Putative rho GTPase-activating protein 12"/>
    <property type="match status" value="1"/>
</dbReference>
<evidence type="ECO:0000256" key="1">
    <source>
        <dbReference type="ARBA" id="ARBA00022443"/>
    </source>
</evidence>
<dbReference type="Gene3D" id="2.20.70.10">
    <property type="match status" value="2"/>
</dbReference>
<keyword evidence="2" id="KW-0343">GTPase activation</keyword>
<dbReference type="InterPro" id="IPR011993">
    <property type="entry name" value="PH-like_dom_sf"/>
</dbReference>
<dbReference type="GO" id="GO:0007165">
    <property type="term" value="P:signal transduction"/>
    <property type="evidence" value="ECO:0007669"/>
    <property type="project" value="InterPro"/>
</dbReference>
<protein>
    <submittedName>
        <fullName evidence="7">Rho GTPase activating protein 27</fullName>
    </submittedName>
</protein>
<dbReference type="InterPro" id="IPR036028">
    <property type="entry name" value="SH3-like_dom_sf"/>
</dbReference>
<proteinExistence type="predicted"/>
<reference evidence="7" key="2">
    <citation type="submission" date="2025-09" db="UniProtKB">
        <authorList>
            <consortium name="Ensembl"/>
        </authorList>
    </citation>
    <scope>IDENTIFICATION</scope>
</reference>
<dbReference type="OMA" id="NNWEIHT"/>
<name>A0A670ZPJ0_PSETE</name>
<dbReference type="PROSITE" id="PS50002">
    <property type="entry name" value="SH3"/>
    <property type="match status" value="1"/>
</dbReference>
<evidence type="ECO:0000259" key="6">
    <source>
        <dbReference type="PROSITE" id="PS50238"/>
    </source>
</evidence>
<dbReference type="GeneTree" id="ENSGT00950000182860"/>
<dbReference type="Pfam" id="PF00397">
    <property type="entry name" value="WW"/>
    <property type="match status" value="2"/>
</dbReference>
<feature type="domain" description="Rho-GAP" evidence="6">
    <location>
        <begin position="531"/>
        <end position="717"/>
    </location>
</feature>
<dbReference type="PANTHER" id="PTHR23176">
    <property type="entry name" value="RHO/RAC/CDC GTPASE-ACTIVATING PROTEIN"/>
    <property type="match status" value="1"/>
</dbReference>
<sequence>MESPGREEETYVLVEYAFEYTSKDGQVITIKPNERYILLRRTNDHWWHVRKSKNSRPFYIPAKYVRELNPFMPSERPCHTTQLEAINLGTSIGVANDQLPDYEYRFVTAVQECKTDTSQQYPSSLWMGTLMSLEDNGKNLHNSGAARGTQLSLSASYSGSAEHMRPAVSLNDLPRFTPPTQTDVENSGLYKTASWTQPHPFLKNSSENIRKLVKDQVIQDILVPGKILAPWDAPHILLPMEAPLEFYAFWQLLPPPGLCLGNSLNNWEIHTDTKSGHFFYYNSVTGQTTWESPFGAPFGDSVSLSHSHCHSPVSSAEWSQYVDKASGQIFFYNAATGETSWEAPQETFNPPVMRPAFTRRSSDQRLKSLEKAGMLYRTRTADKGKRLSNPEFNVNLHGASLSWAHKDRSSRKNVLELKTRDGSEYLIQHDLDSIASMWHSAISHRIGRLSIDFPLEVDDDNLAAVKSKEQTRGSKEKESEKNCPFAAFWHSPGSDNDSSKIRYVLRKFLLKRPSLQYLRDRGYIRDQVFGCSLQVLCDREKSTVPYFVRQCIATVEKRGLDIDGLYRISGNLATIQNLRFRVDHDEYLDLDSGQWDDVHVITGALKLFFRELPEPLFPFGFFNRLIAAADPAKRRHHLREVVYSLPPANFNTSRVLFQHLSRVVEFREKNRMSQQSIAIVFGPTLLRPQDEEGNIAMYMFFQNQVMEQILSQTSYIFPES</sequence>
<gene>
    <name evidence="7" type="primary">ARHGAP27</name>
</gene>
<dbReference type="PANTHER" id="PTHR23176:SF104">
    <property type="entry name" value="RHO GTPASE-ACTIVATING PROTEIN 27"/>
    <property type="match status" value="1"/>
</dbReference>
<organism evidence="7 8">
    <name type="scientific">Pseudonaja textilis</name>
    <name type="common">Eastern brown snake</name>
    <dbReference type="NCBI Taxonomy" id="8673"/>
    <lineage>
        <taxon>Eukaryota</taxon>
        <taxon>Metazoa</taxon>
        <taxon>Chordata</taxon>
        <taxon>Craniata</taxon>
        <taxon>Vertebrata</taxon>
        <taxon>Euteleostomi</taxon>
        <taxon>Lepidosauria</taxon>
        <taxon>Squamata</taxon>
        <taxon>Bifurcata</taxon>
        <taxon>Unidentata</taxon>
        <taxon>Episquamata</taxon>
        <taxon>Toxicofera</taxon>
        <taxon>Serpentes</taxon>
        <taxon>Colubroidea</taxon>
        <taxon>Elapidae</taxon>
        <taxon>Hydrophiinae</taxon>
        <taxon>Pseudonaja</taxon>
    </lineage>
</organism>
<dbReference type="Gene3D" id="1.10.555.10">
    <property type="entry name" value="Rho GTPase activation protein"/>
    <property type="match status" value="1"/>
</dbReference>
<dbReference type="AlphaFoldDB" id="A0A670ZPJ0"/>
<dbReference type="Gene3D" id="2.30.29.30">
    <property type="entry name" value="Pleckstrin-homology domain (PH domain)/Phosphotyrosine-binding domain (PTB)"/>
    <property type="match status" value="1"/>
</dbReference>
<dbReference type="CDD" id="cd00201">
    <property type="entry name" value="WW"/>
    <property type="match status" value="2"/>
</dbReference>
<reference evidence="7" key="1">
    <citation type="submission" date="2025-08" db="UniProtKB">
        <authorList>
            <consortium name="Ensembl"/>
        </authorList>
    </citation>
    <scope>IDENTIFICATION</scope>
</reference>
<evidence type="ECO:0000256" key="3">
    <source>
        <dbReference type="PROSITE-ProRule" id="PRU00192"/>
    </source>
</evidence>
<dbReference type="GO" id="GO:0005096">
    <property type="term" value="F:GTPase activator activity"/>
    <property type="evidence" value="ECO:0007669"/>
    <property type="project" value="UniProtKB-KW"/>
</dbReference>
<accession>A0A670ZPJ0</accession>
<keyword evidence="8" id="KW-1185">Reference proteome</keyword>
<evidence type="ECO:0000259" key="5">
    <source>
        <dbReference type="PROSITE" id="PS50020"/>
    </source>
</evidence>